<sequence length="138" mass="15354">MTFTILIITTRKAGLSPAEFRNEVERIIIPFMKELLGENFPLSHTRRYLKRNESPKAEGNTERNPTTPATVFMGTQADFDYDSVSELTFADQAHFSAFIGQMQQPEIAARIGEAEAKAVDVSKNKIVVVGSIETTMKG</sequence>
<accession>A0AAE0P3V5</accession>
<dbReference type="Proteomes" id="UP001285441">
    <property type="component" value="Unassembled WGS sequence"/>
</dbReference>
<gene>
    <name evidence="4" type="ORF">B0H63DRAFT_516039</name>
</gene>
<comment type="similarity">
    <text evidence="1">Belongs to the tpcK family.</text>
</comment>
<dbReference type="Gene3D" id="3.30.70.100">
    <property type="match status" value="1"/>
</dbReference>
<keyword evidence="5" id="KW-1185">Reference proteome</keyword>
<reference evidence="4" key="1">
    <citation type="journal article" date="2023" name="Mol. Phylogenet. Evol.">
        <title>Genome-scale phylogeny and comparative genomics of the fungal order Sordariales.</title>
        <authorList>
            <person name="Hensen N."/>
            <person name="Bonometti L."/>
            <person name="Westerberg I."/>
            <person name="Brannstrom I.O."/>
            <person name="Guillou S."/>
            <person name="Cros-Aarteil S."/>
            <person name="Calhoun S."/>
            <person name="Haridas S."/>
            <person name="Kuo A."/>
            <person name="Mondo S."/>
            <person name="Pangilinan J."/>
            <person name="Riley R."/>
            <person name="LaButti K."/>
            <person name="Andreopoulos B."/>
            <person name="Lipzen A."/>
            <person name="Chen C."/>
            <person name="Yan M."/>
            <person name="Daum C."/>
            <person name="Ng V."/>
            <person name="Clum A."/>
            <person name="Steindorff A."/>
            <person name="Ohm R.A."/>
            <person name="Martin F."/>
            <person name="Silar P."/>
            <person name="Natvig D.O."/>
            <person name="Lalanne C."/>
            <person name="Gautier V."/>
            <person name="Ament-Velasquez S.L."/>
            <person name="Kruys A."/>
            <person name="Hutchinson M.I."/>
            <person name="Powell A.J."/>
            <person name="Barry K."/>
            <person name="Miller A.N."/>
            <person name="Grigoriev I.V."/>
            <person name="Debuchy R."/>
            <person name="Gladieux P."/>
            <person name="Hiltunen Thoren M."/>
            <person name="Johannesson H."/>
        </authorList>
    </citation>
    <scope>NUCLEOTIDE SEQUENCE</scope>
    <source>
        <strain evidence="4">CBS 232.78</strain>
    </source>
</reference>
<organism evidence="4 5">
    <name type="scientific">Podospora didyma</name>
    <dbReference type="NCBI Taxonomy" id="330526"/>
    <lineage>
        <taxon>Eukaryota</taxon>
        <taxon>Fungi</taxon>
        <taxon>Dikarya</taxon>
        <taxon>Ascomycota</taxon>
        <taxon>Pezizomycotina</taxon>
        <taxon>Sordariomycetes</taxon>
        <taxon>Sordariomycetidae</taxon>
        <taxon>Sordariales</taxon>
        <taxon>Podosporaceae</taxon>
        <taxon>Podospora</taxon>
    </lineage>
</organism>
<dbReference type="InterPro" id="IPR009799">
    <property type="entry name" value="EthD_dom"/>
</dbReference>
<protein>
    <submittedName>
        <fullName evidence="4">EthD domain-containing protein</fullName>
    </submittedName>
</protein>
<feature type="domain" description="EthD" evidence="3">
    <location>
        <begin position="12"/>
        <end position="120"/>
    </location>
</feature>
<dbReference type="InterPro" id="IPR011008">
    <property type="entry name" value="Dimeric_a/b-barrel"/>
</dbReference>
<feature type="compositionally biased region" description="Basic and acidic residues" evidence="2">
    <location>
        <begin position="50"/>
        <end position="61"/>
    </location>
</feature>
<evidence type="ECO:0000313" key="5">
    <source>
        <dbReference type="Proteomes" id="UP001285441"/>
    </source>
</evidence>
<dbReference type="GO" id="GO:0016491">
    <property type="term" value="F:oxidoreductase activity"/>
    <property type="evidence" value="ECO:0007669"/>
    <property type="project" value="InterPro"/>
</dbReference>
<name>A0AAE0P3V5_9PEZI</name>
<proteinExistence type="inferred from homology"/>
<evidence type="ECO:0000256" key="2">
    <source>
        <dbReference type="SAM" id="MobiDB-lite"/>
    </source>
</evidence>
<dbReference type="Pfam" id="PF07110">
    <property type="entry name" value="EthD"/>
    <property type="match status" value="1"/>
</dbReference>
<dbReference type="EMBL" id="JAULSW010000001">
    <property type="protein sequence ID" value="KAK3392821.1"/>
    <property type="molecule type" value="Genomic_DNA"/>
</dbReference>
<dbReference type="AlphaFoldDB" id="A0AAE0P3V5"/>
<evidence type="ECO:0000256" key="1">
    <source>
        <dbReference type="ARBA" id="ARBA00005986"/>
    </source>
</evidence>
<dbReference type="SUPFAM" id="SSF54909">
    <property type="entry name" value="Dimeric alpha+beta barrel"/>
    <property type="match status" value="1"/>
</dbReference>
<feature type="region of interest" description="Disordered" evidence="2">
    <location>
        <begin position="47"/>
        <end position="70"/>
    </location>
</feature>
<evidence type="ECO:0000259" key="3">
    <source>
        <dbReference type="Pfam" id="PF07110"/>
    </source>
</evidence>
<comment type="caution">
    <text evidence="4">The sequence shown here is derived from an EMBL/GenBank/DDBJ whole genome shotgun (WGS) entry which is preliminary data.</text>
</comment>
<evidence type="ECO:0000313" key="4">
    <source>
        <dbReference type="EMBL" id="KAK3392821.1"/>
    </source>
</evidence>
<reference evidence="4" key="2">
    <citation type="submission" date="2023-06" db="EMBL/GenBank/DDBJ databases">
        <authorList>
            <consortium name="Lawrence Berkeley National Laboratory"/>
            <person name="Haridas S."/>
            <person name="Hensen N."/>
            <person name="Bonometti L."/>
            <person name="Westerberg I."/>
            <person name="Brannstrom I.O."/>
            <person name="Guillou S."/>
            <person name="Cros-Aarteil S."/>
            <person name="Calhoun S."/>
            <person name="Kuo A."/>
            <person name="Mondo S."/>
            <person name="Pangilinan J."/>
            <person name="Riley R."/>
            <person name="LaButti K."/>
            <person name="Andreopoulos B."/>
            <person name="Lipzen A."/>
            <person name="Chen C."/>
            <person name="Yanf M."/>
            <person name="Daum C."/>
            <person name="Ng V."/>
            <person name="Clum A."/>
            <person name="Steindorff A."/>
            <person name="Ohm R."/>
            <person name="Martin F."/>
            <person name="Silar P."/>
            <person name="Natvig D."/>
            <person name="Lalanne C."/>
            <person name="Gautier V."/>
            <person name="Ament-velasquez S.L."/>
            <person name="Kruys A."/>
            <person name="Hutchinson M.I."/>
            <person name="Powell A.J."/>
            <person name="Barry K."/>
            <person name="Miller A.N."/>
            <person name="Grigoriev I.V."/>
            <person name="Debuchy R."/>
            <person name="Gladieux P."/>
            <person name="Thoren M.H."/>
            <person name="Johannesson H."/>
        </authorList>
    </citation>
    <scope>NUCLEOTIDE SEQUENCE</scope>
    <source>
        <strain evidence="4">CBS 232.78</strain>
    </source>
</reference>